<dbReference type="PATRIC" id="fig|1121477.3.peg.1603"/>
<dbReference type="EMBL" id="LAJF01000036">
    <property type="protein sequence ID" value="KKB86488.1"/>
    <property type="molecule type" value="Genomic_DNA"/>
</dbReference>
<dbReference type="AlphaFoldDB" id="A0A0F5LVX6"/>
<evidence type="ECO:0000313" key="4">
    <source>
        <dbReference type="Proteomes" id="UP000184533"/>
    </source>
</evidence>
<dbReference type="Proteomes" id="UP000033608">
    <property type="component" value="Unassembled WGS sequence"/>
</dbReference>
<protein>
    <submittedName>
        <fullName evidence="1">Uncharacterized protein</fullName>
    </submittedName>
</protein>
<reference evidence="2 4" key="2">
    <citation type="submission" date="2016-11" db="EMBL/GenBank/DDBJ databases">
        <authorList>
            <person name="Jaros S."/>
            <person name="Januszkiewicz K."/>
            <person name="Wedrychowicz H."/>
        </authorList>
    </citation>
    <scope>NUCLEOTIDE SEQUENCE [LARGE SCALE GENOMIC DNA]</scope>
    <source>
        <strain evidence="2 4">DSM 17137</strain>
    </source>
</reference>
<reference evidence="1 3" key="1">
    <citation type="submission" date="2015-03" db="EMBL/GenBank/DDBJ databases">
        <authorList>
            <person name="Hassan Y.I."/>
            <person name="Lepp D."/>
            <person name="Zhou T."/>
        </authorList>
    </citation>
    <scope>NUCLEOTIDE SEQUENCE [LARGE SCALE GENOMIC DNA]</scope>
    <source>
        <strain evidence="1 3">DSM 17137</strain>
    </source>
</reference>
<keyword evidence="3" id="KW-1185">Reference proteome</keyword>
<sequence>MRPLTLNMIGWSILDYELAFDGIRQVNDATVWLQNQPRATSAKTGDYHPGAAFICDIGEGWCGEVIGELIDSLRAVRFPDPKHEERRILMLLHYAS</sequence>
<name>A0A0F5LVX6_9HYPH</name>
<evidence type="ECO:0000313" key="2">
    <source>
        <dbReference type="EMBL" id="SHE86983.1"/>
    </source>
</evidence>
<evidence type="ECO:0000313" key="1">
    <source>
        <dbReference type="EMBL" id="KKB86488.1"/>
    </source>
</evidence>
<gene>
    <name evidence="2" type="ORF">SAMN02745223_01276</name>
    <name evidence="1" type="ORF">VW29_02745</name>
</gene>
<dbReference type="STRING" id="1121477.SAMN02745223_01276"/>
<dbReference type="Proteomes" id="UP000184533">
    <property type="component" value="Unassembled WGS sequence"/>
</dbReference>
<dbReference type="EMBL" id="FQVC01000003">
    <property type="protein sequence ID" value="SHE86983.1"/>
    <property type="molecule type" value="Genomic_DNA"/>
</dbReference>
<organism evidence="1 3">
    <name type="scientific">Devosia limi DSM 17137</name>
    <dbReference type="NCBI Taxonomy" id="1121477"/>
    <lineage>
        <taxon>Bacteria</taxon>
        <taxon>Pseudomonadati</taxon>
        <taxon>Pseudomonadota</taxon>
        <taxon>Alphaproteobacteria</taxon>
        <taxon>Hyphomicrobiales</taxon>
        <taxon>Devosiaceae</taxon>
        <taxon>Devosia</taxon>
    </lineage>
</organism>
<accession>A0A0F5LVX6</accession>
<dbReference type="RefSeq" id="WP_046133817.1">
    <property type="nucleotide sequence ID" value="NZ_FQVC01000003.1"/>
</dbReference>
<proteinExistence type="predicted"/>
<evidence type="ECO:0000313" key="3">
    <source>
        <dbReference type="Proteomes" id="UP000033608"/>
    </source>
</evidence>